<dbReference type="Proteomes" id="UP000029533">
    <property type="component" value="Unassembled WGS sequence"/>
</dbReference>
<organism evidence="1 2">
    <name type="scientific">Prevotella histicola JCM 15637 = DNF00424</name>
    <dbReference type="NCBI Taxonomy" id="1236504"/>
    <lineage>
        <taxon>Bacteria</taxon>
        <taxon>Pseudomonadati</taxon>
        <taxon>Bacteroidota</taxon>
        <taxon>Bacteroidia</taxon>
        <taxon>Bacteroidales</taxon>
        <taxon>Prevotellaceae</taxon>
        <taxon>Prevotella</taxon>
    </lineage>
</organism>
<evidence type="ECO:0000313" key="2">
    <source>
        <dbReference type="Proteomes" id="UP000029533"/>
    </source>
</evidence>
<accession>A0AAW3FCU5</accession>
<sequence length="82" mass="9027">MDKIKCNIEIELDRGLFYAISALSGLPLSDDTLDAIMKKDSYSISISDLEIPNDQRNALSLAMAAILLGKQLEKEEKKKGGK</sequence>
<proteinExistence type="predicted"/>
<reference evidence="1 2" key="1">
    <citation type="submission" date="2014-07" db="EMBL/GenBank/DDBJ databases">
        <authorList>
            <person name="McCorrison J."/>
            <person name="Sanka R."/>
            <person name="Torralba M."/>
            <person name="Gillis M."/>
            <person name="Haft D.H."/>
            <person name="Methe B."/>
            <person name="Sutton G."/>
            <person name="Nelson K.E."/>
        </authorList>
    </citation>
    <scope>NUCLEOTIDE SEQUENCE [LARGE SCALE GENOMIC DNA]</scope>
    <source>
        <strain evidence="1 2">DNF00424</strain>
    </source>
</reference>
<protein>
    <submittedName>
        <fullName evidence="1">Uncharacterized protein</fullName>
    </submittedName>
</protein>
<gene>
    <name evidence="1" type="ORF">HMPREF2132_11110</name>
</gene>
<dbReference type="RefSeq" id="WP_036871006.1">
    <property type="nucleotide sequence ID" value="NZ_JRNJ01000104.1"/>
</dbReference>
<evidence type="ECO:0000313" key="1">
    <source>
        <dbReference type="EMBL" id="KGF24839.1"/>
    </source>
</evidence>
<dbReference type="AlphaFoldDB" id="A0AAW3FCU5"/>
<name>A0AAW3FCU5_9BACT</name>
<dbReference type="EMBL" id="JRNJ01000104">
    <property type="protein sequence ID" value="KGF24839.1"/>
    <property type="molecule type" value="Genomic_DNA"/>
</dbReference>
<comment type="caution">
    <text evidence="1">The sequence shown here is derived from an EMBL/GenBank/DDBJ whole genome shotgun (WGS) entry which is preliminary data.</text>
</comment>